<evidence type="ECO:0000256" key="1">
    <source>
        <dbReference type="SAM" id="MobiDB-lite"/>
    </source>
</evidence>
<proteinExistence type="predicted"/>
<organism evidence="2 3">
    <name type="scientific">Angiostrongylus cantonensis</name>
    <name type="common">Rat lungworm</name>
    <dbReference type="NCBI Taxonomy" id="6313"/>
    <lineage>
        <taxon>Eukaryota</taxon>
        <taxon>Metazoa</taxon>
        <taxon>Ecdysozoa</taxon>
        <taxon>Nematoda</taxon>
        <taxon>Chromadorea</taxon>
        <taxon>Rhabditida</taxon>
        <taxon>Rhabditina</taxon>
        <taxon>Rhabditomorpha</taxon>
        <taxon>Strongyloidea</taxon>
        <taxon>Metastrongylidae</taxon>
        <taxon>Angiostrongylus</taxon>
    </lineage>
</organism>
<evidence type="ECO:0000313" key="2">
    <source>
        <dbReference type="Proteomes" id="UP000035642"/>
    </source>
</evidence>
<protein>
    <submittedName>
        <fullName evidence="3">RRM domain-containing protein</fullName>
    </submittedName>
</protein>
<reference evidence="3" key="2">
    <citation type="submission" date="2016-04" db="UniProtKB">
        <authorList>
            <consortium name="WormBaseParasite"/>
        </authorList>
    </citation>
    <scope>IDENTIFICATION</scope>
</reference>
<dbReference type="AlphaFoldDB" id="A0A158PBG2"/>
<accession>A0A158PBG2</accession>
<dbReference type="WBParaSite" id="ACAC_0001089601-mRNA-1">
    <property type="protein sequence ID" value="ACAC_0001089601-mRNA-1"/>
    <property type="gene ID" value="ACAC_0001089601"/>
</dbReference>
<feature type="region of interest" description="Disordered" evidence="1">
    <location>
        <begin position="271"/>
        <end position="291"/>
    </location>
</feature>
<name>A0A158PBG2_ANGCA</name>
<keyword evidence="2" id="KW-1185">Reference proteome</keyword>
<reference evidence="2" key="1">
    <citation type="submission" date="2012-09" db="EMBL/GenBank/DDBJ databases">
        <authorList>
            <person name="Martin A.A."/>
        </authorList>
    </citation>
    <scope>NUCLEOTIDE SEQUENCE</scope>
</reference>
<sequence length="643" mass="72051">MLDFPRIRHAGLSAVATYPKHKLRMSSHSSQRNASNIWSSSRRLVITNNDPHIVSGGPLYRGNEQPPAAIFTSPYSPKGSGLPSTRAGFTSGRSYANSTYFSRNSIAPQRGGANFNAWRGGSTTASNRNGIPVFPTACYRGVNVSQSRGGFLARNATYTILAGDRSQQPDTNVPKNFPMSQSMPNSAQFIDNMMPVSPAYQFQMRRMTQVVQPVVARRSLRLPTPTPILLSKNRPIGVEIRKRNCDASGTTEKAVHSSKDADDNVVSEVNCVETDDDDEEGRTSPDVLSASMRSNEDTWDFWDRVYSDPELRQSMLEQQQDSSMSEILRSDELCKAQVVFLNVPRLAYGQQHIVRSLIHREINSNLPILDIHVTYRKWTVRFYRYEDAIEVLRHFNGFSFRNHKLVVDSESVLEDGSHLENEELRLRLVESGEPLQRLDNDFTILKGKQKGMVLSEALTEACVTQRRGVVAAAAELWPTGLIRLFSSEIKTIGRCVCLAGHEDMAALVRRAALEGAPRLISDAWEPIPPSEIRTEQHMLSYLAAFLGHFGPQHTVIDIPLRLFLKSLSGSWPTTGPLLAEWATKRSHQFIVIFEVLYLVSSIRHRRILVEAVQLAGISIQKTETYIFQPLSSLKLKFVNPASR</sequence>
<dbReference type="STRING" id="6313.A0A158PBG2"/>
<evidence type="ECO:0000313" key="3">
    <source>
        <dbReference type="WBParaSite" id="ACAC_0001089601-mRNA-1"/>
    </source>
</evidence>
<dbReference type="Proteomes" id="UP000035642">
    <property type="component" value="Unassembled WGS sequence"/>
</dbReference>